<feature type="compositionally biased region" description="Acidic residues" evidence="1">
    <location>
        <begin position="156"/>
        <end position="193"/>
    </location>
</feature>
<feature type="compositionally biased region" description="Basic and acidic residues" evidence="1">
    <location>
        <begin position="95"/>
        <end position="131"/>
    </location>
</feature>
<dbReference type="AlphaFoldDB" id="A0A1Q9LGM1"/>
<dbReference type="Proteomes" id="UP000186040">
    <property type="component" value="Unassembled WGS sequence"/>
</dbReference>
<feature type="transmembrane region" description="Helical" evidence="2">
    <location>
        <begin position="260"/>
        <end position="280"/>
    </location>
</feature>
<evidence type="ECO:0000313" key="3">
    <source>
        <dbReference type="EMBL" id="OLR91166.1"/>
    </source>
</evidence>
<keyword evidence="2" id="KW-1133">Transmembrane helix</keyword>
<dbReference type="EMBL" id="MKQR01000026">
    <property type="protein sequence ID" value="OLR91166.1"/>
    <property type="molecule type" value="Genomic_DNA"/>
</dbReference>
<evidence type="ECO:0000313" key="4">
    <source>
        <dbReference type="Proteomes" id="UP000186040"/>
    </source>
</evidence>
<feature type="transmembrane region" description="Helical" evidence="2">
    <location>
        <begin position="201"/>
        <end position="222"/>
    </location>
</feature>
<keyword evidence="4" id="KW-1185">Reference proteome</keyword>
<evidence type="ECO:0000256" key="2">
    <source>
        <dbReference type="SAM" id="Phobius"/>
    </source>
</evidence>
<dbReference type="STRING" id="1193682.BJP25_29650"/>
<comment type="caution">
    <text evidence="3">The sequence shown here is derived from an EMBL/GenBank/DDBJ whole genome shotgun (WGS) entry which is preliminary data.</text>
</comment>
<feature type="compositionally biased region" description="Basic and acidic residues" evidence="1">
    <location>
        <begin position="139"/>
        <end position="155"/>
    </location>
</feature>
<feature type="compositionally biased region" description="Low complexity" evidence="1">
    <location>
        <begin position="45"/>
        <end position="55"/>
    </location>
</feature>
<keyword evidence="2" id="KW-0812">Transmembrane</keyword>
<proteinExistence type="predicted"/>
<protein>
    <submittedName>
        <fullName evidence="3">Uncharacterized protein</fullName>
    </submittedName>
</protein>
<sequence>MPRRPRRQDGPPREAPPPPPQPPQPEPMTEQLPPVRDEAGRARRGAPLLPRRAPGTSRRPAAPGQQPSQSLPVRGAPGEFPGSADETAVQQDPPTEFHEKVEGFDDKAAARFDDYEAHDDYSGERVAEPRGRAATADRPSGDFDVSRLDGDRLDGDDLDEDVDRDDLDDDRAGDEPDLDELEDLAPDGDEDDRETSPAREWLVMGGQLALGVVGGAAVWLGFNWLWRVLAPAALVGAVVVIVGLVLIVRKIRKAEDLQTTVLAVLVGLVVTVSPAVLLLLGR</sequence>
<reference evidence="3 4" key="1">
    <citation type="submission" date="2016-10" db="EMBL/GenBank/DDBJ databases">
        <title>The Draft Genome Sequence of Actinokineospora bangkokensis 44EHWT reveals the biosynthetic pathway of antifungal compounds Thailandins with unusual extender unit butylmalonyl-CoA.</title>
        <authorList>
            <person name="Greule A."/>
            <person name="Intra B."/>
            <person name="Flemming S."/>
            <person name="Rommel M.G."/>
            <person name="Panbangred W."/>
            <person name="Bechthold A."/>
        </authorList>
    </citation>
    <scope>NUCLEOTIDE SEQUENCE [LARGE SCALE GENOMIC DNA]</scope>
    <source>
        <strain evidence="3 4">44EHW</strain>
    </source>
</reference>
<feature type="compositionally biased region" description="Pro residues" evidence="1">
    <location>
        <begin position="13"/>
        <end position="26"/>
    </location>
</feature>
<feature type="transmembrane region" description="Helical" evidence="2">
    <location>
        <begin position="228"/>
        <end position="248"/>
    </location>
</feature>
<accession>A0A1Q9LGM1</accession>
<keyword evidence="2" id="KW-0472">Membrane</keyword>
<gene>
    <name evidence="3" type="ORF">BJP25_29650</name>
</gene>
<organism evidence="3 4">
    <name type="scientific">Actinokineospora bangkokensis</name>
    <dbReference type="NCBI Taxonomy" id="1193682"/>
    <lineage>
        <taxon>Bacteria</taxon>
        <taxon>Bacillati</taxon>
        <taxon>Actinomycetota</taxon>
        <taxon>Actinomycetes</taxon>
        <taxon>Pseudonocardiales</taxon>
        <taxon>Pseudonocardiaceae</taxon>
        <taxon>Actinokineospora</taxon>
    </lineage>
</organism>
<name>A0A1Q9LGM1_9PSEU</name>
<evidence type="ECO:0000256" key="1">
    <source>
        <dbReference type="SAM" id="MobiDB-lite"/>
    </source>
</evidence>
<feature type="region of interest" description="Disordered" evidence="1">
    <location>
        <begin position="1"/>
        <end position="196"/>
    </location>
</feature>